<name>A0A8B8BJ28_CRAVI</name>
<accession>A0A8B8BJ28</accession>
<dbReference type="Gene3D" id="2.60.120.40">
    <property type="match status" value="1"/>
</dbReference>
<dbReference type="SUPFAM" id="SSF49842">
    <property type="entry name" value="TNF-like"/>
    <property type="match status" value="1"/>
</dbReference>
<keyword evidence="2" id="KW-0964">Secreted</keyword>
<dbReference type="Proteomes" id="UP000694844">
    <property type="component" value="Chromosome 9"/>
</dbReference>
<evidence type="ECO:0000256" key="1">
    <source>
        <dbReference type="ARBA" id="ARBA00004613"/>
    </source>
</evidence>
<feature type="coiled-coil region" evidence="4">
    <location>
        <begin position="56"/>
        <end position="139"/>
    </location>
</feature>
<evidence type="ECO:0000256" key="5">
    <source>
        <dbReference type="SAM" id="SignalP"/>
    </source>
</evidence>
<dbReference type="InterPro" id="IPR050822">
    <property type="entry name" value="Cerebellin_Synaptic_Org"/>
</dbReference>
<evidence type="ECO:0000256" key="2">
    <source>
        <dbReference type="ARBA" id="ARBA00022525"/>
    </source>
</evidence>
<evidence type="ECO:0000256" key="4">
    <source>
        <dbReference type="SAM" id="Coils"/>
    </source>
</evidence>
<feature type="signal peptide" evidence="5">
    <location>
        <begin position="1"/>
        <end position="19"/>
    </location>
</feature>
<dbReference type="GO" id="GO:0005576">
    <property type="term" value="C:extracellular region"/>
    <property type="evidence" value="ECO:0007669"/>
    <property type="project" value="UniProtKB-SubCell"/>
</dbReference>
<dbReference type="Pfam" id="PF00386">
    <property type="entry name" value="C1q"/>
    <property type="match status" value="1"/>
</dbReference>
<keyword evidence="4" id="KW-0175">Coiled coil</keyword>
<evidence type="ECO:0000313" key="7">
    <source>
        <dbReference type="Proteomes" id="UP000694844"/>
    </source>
</evidence>
<dbReference type="SMART" id="SM00110">
    <property type="entry name" value="C1Q"/>
    <property type="match status" value="1"/>
</dbReference>
<dbReference type="AlphaFoldDB" id="A0A8B8BJ28"/>
<dbReference type="InterPro" id="IPR008983">
    <property type="entry name" value="Tumour_necrosis_fac-like_dom"/>
</dbReference>
<dbReference type="GeneID" id="111110972"/>
<keyword evidence="3 5" id="KW-0732">Signal</keyword>
<gene>
    <name evidence="8" type="primary">LOC111110972</name>
</gene>
<proteinExistence type="predicted"/>
<dbReference type="RefSeq" id="XP_022303362.1">
    <property type="nucleotide sequence ID" value="XM_022447654.1"/>
</dbReference>
<dbReference type="KEGG" id="cvn:111110972"/>
<evidence type="ECO:0000256" key="3">
    <source>
        <dbReference type="ARBA" id="ARBA00022729"/>
    </source>
</evidence>
<comment type="subcellular location">
    <subcellularLocation>
        <location evidence="1">Secreted</location>
    </subcellularLocation>
</comment>
<evidence type="ECO:0000259" key="6">
    <source>
        <dbReference type="PROSITE" id="PS50871"/>
    </source>
</evidence>
<protein>
    <submittedName>
        <fullName evidence="8">Uncharacterized protein LOC111110972</fullName>
    </submittedName>
</protein>
<dbReference type="PANTHER" id="PTHR22923:SF116">
    <property type="entry name" value="C1Q DOMAIN-CONTAINING PROTEIN"/>
    <property type="match status" value="1"/>
</dbReference>
<feature type="chain" id="PRO_5034199690" evidence="5">
    <location>
        <begin position="20"/>
        <end position="318"/>
    </location>
</feature>
<sequence>MWARLVPVLLSVVYTYSLSLLTDDKSQITKTDGETVILRQLLNQETLIRMALDNKVNDLVKSMAEMKNTIKACNKQLEDANRKMETNRIQLQDAKTEIGTNSKQLEDAKREIESNNKQLQDVKREASALKNENTGLKAEWQVMSNATAFLSDILNTTIENMKQSQNSQRELSSAVSSLQIFQGNISRISEKKNVAFDAQMKNNINLASKSRVIFETVNLNEGNGYDPSTGIFTAPAAGMYVFDWTTLTQYGKDVFTSLVVNNNFKSWNYCRNGSSNTHLSCSKMTVVKLKQGDQVWIGVFSETANINYKFTSFSGYKL</sequence>
<organism evidence="7 8">
    <name type="scientific">Crassostrea virginica</name>
    <name type="common">Eastern oyster</name>
    <dbReference type="NCBI Taxonomy" id="6565"/>
    <lineage>
        <taxon>Eukaryota</taxon>
        <taxon>Metazoa</taxon>
        <taxon>Spiralia</taxon>
        <taxon>Lophotrochozoa</taxon>
        <taxon>Mollusca</taxon>
        <taxon>Bivalvia</taxon>
        <taxon>Autobranchia</taxon>
        <taxon>Pteriomorphia</taxon>
        <taxon>Ostreida</taxon>
        <taxon>Ostreoidea</taxon>
        <taxon>Ostreidae</taxon>
        <taxon>Crassostrea</taxon>
    </lineage>
</organism>
<dbReference type="PROSITE" id="PS50871">
    <property type="entry name" value="C1Q"/>
    <property type="match status" value="1"/>
</dbReference>
<feature type="domain" description="C1q" evidence="6">
    <location>
        <begin position="189"/>
        <end position="318"/>
    </location>
</feature>
<dbReference type="PRINTS" id="PR00007">
    <property type="entry name" value="COMPLEMNTC1Q"/>
</dbReference>
<dbReference type="PANTHER" id="PTHR22923">
    <property type="entry name" value="CEREBELLIN-RELATED"/>
    <property type="match status" value="1"/>
</dbReference>
<keyword evidence="7" id="KW-1185">Reference proteome</keyword>
<dbReference type="InterPro" id="IPR001073">
    <property type="entry name" value="C1q_dom"/>
</dbReference>
<evidence type="ECO:0000313" key="8">
    <source>
        <dbReference type="RefSeq" id="XP_022303362.1"/>
    </source>
</evidence>
<reference evidence="8" key="1">
    <citation type="submission" date="2025-08" db="UniProtKB">
        <authorList>
            <consortium name="RefSeq"/>
        </authorList>
    </citation>
    <scope>IDENTIFICATION</scope>
    <source>
        <tissue evidence="8">Whole sample</tissue>
    </source>
</reference>
<dbReference type="OrthoDB" id="10000320at2759"/>